<feature type="repeat" description="ARM" evidence="1">
    <location>
        <begin position="304"/>
        <end position="331"/>
    </location>
</feature>
<keyword evidence="2" id="KW-1185">Reference proteome</keyword>
<sequence>MMQTIHQQQQSFNGDGSVESSSRQAAAMIWAQENRFVDSGIHTAALPSSNASSSILSGSHVSAHFNNTILDDQTDYANGFGGYFPQSGQGQLNYSYTLDDVNADYESSRSNRIRAAMFPETLSEPFPGAPYDVGQSVNVQQLAEPSQLLKMAVVNLVNYQEDAQLTRRILPNLVELLNDNDTNPTLEATGRPLIRSPVLNCFQGSAGAVPHLANVVVGVTIPTRAQQKWPGSEPIVAQKAAQFVHHISKQDAVSAVLANEHSFMNAMMSLTNSSKDPSTVKYTVGALYNLSGGNDGRLAIFRSGGIEALIKLLESPVDRVLFYATTTLHNLILHQLGAQDAIRRLDGVPKMVNCLKKHNNAKFLAILIDCLYNLSLNNQEAKTEILRLGGTVQLLQILNSSCDYERLIWTTCRLMQALSVCEQNKKFLIANGILQSLNNRLNVKNSSHKLICSILLLLRNLSDLAVKCDQVEQLLIQVLRLMSMNDLETVLYCAGILSNMSCNNIRNKATIHRNGGVGCLLRSLEAFEPLINNNPPLVVDLLESVLCTLRHITNRHPEADVAQNELRLYRSSSTTAAAARFANPAAQWPMTLVRPALGVIRNVADLPANAQPLHESGMTNFVCIFLSRFYNHYQQAQRQSVQPPLVDGIKCVEMIDVCTAVLQTLCKFPANRLFVRQTNVVPILVQ</sequence>
<dbReference type="PROSITE" id="PS50176">
    <property type="entry name" value="ARM_REPEAT"/>
    <property type="match status" value="2"/>
</dbReference>
<accession>A0A915ICE2</accession>
<proteinExistence type="predicted"/>
<dbReference type="CDD" id="cd21719">
    <property type="entry name" value="CTNNAbd_CTNNB1-like"/>
    <property type="match status" value="1"/>
</dbReference>
<dbReference type="InterPro" id="IPR000225">
    <property type="entry name" value="Armadillo"/>
</dbReference>
<dbReference type="GO" id="GO:0007155">
    <property type="term" value="P:cell adhesion"/>
    <property type="evidence" value="ECO:0007669"/>
    <property type="project" value="InterPro"/>
</dbReference>
<protein>
    <submittedName>
        <fullName evidence="3">Beta-catenin</fullName>
    </submittedName>
</protein>
<name>A0A915ICE2_ROMCU</name>
<organism evidence="2 3">
    <name type="scientific">Romanomermis culicivorax</name>
    <name type="common">Nematode worm</name>
    <dbReference type="NCBI Taxonomy" id="13658"/>
    <lineage>
        <taxon>Eukaryota</taxon>
        <taxon>Metazoa</taxon>
        <taxon>Ecdysozoa</taxon>
        <taxon>Nematoda</taxon>
        <taxon>Enoplea</taxon>
        <taxon>Dorylaimia</taxon>
        <taxon>Mermithida</taxon>
        <taxon>Mermithoidea</taxon>
        <taxon>Mermithidae</taxon>
        <taxon>Romanomermis</taxon>
    </lineage>
</organism>
<dbReference type="InterPro" id="IPR013284">
    <property type="entry name" value="Beta-catenin"/>
</dbReference>
<dbReference type="SUPFAM" id="SSF48371">
    <property type="entry name" value="ARM repeat"/>
    <property type="match status" value="1"/>
</dbReference>
<dbReference type="SMART" id="SM00185">
    <property type="entry name" value="ARM"/>
    <property type="match status" value="8"/>
</dbReference>
<dbReference type="Pfam" id="PF00514">
    <property type="entry name" value="Arm"/>
    <property type="match status" value="1"/>
</dbReference>
<dbReference type="WBParaSite" id="nRc.2.0.1.t11567-RA">
    <property type="protein sequence ID" value="nRc.2.0.1.t11567-RA"/>
    <property type="gene ID" value="nRc.2.0.1.g11567"/>
</dbReference>
<dbReference type="InterPro" id="IPR016024">
    <property type="entry name" value="ARM-type_fold"/>
</dbReference>
<dbReference type="Proteomes" id="UP000887565">
    <property type="component" value="Unplaced"/>
</dbReference>
<reference evidence="3" key="1">
    <citation type="submission" date="2022-11" db="UniProtKB">
        <authorList>
            <consortium name="WormBaseParasite"/>
        </authorList>
    </citation>
    <scope>IDENTIFICATION</scope>
</reference>
<dbReference type="InterPro" id="IPR011989">
    <property type="entry name" value="ARM-like"/>
</dbReference>
<dbReference type="OMA" id="TYEGSND"/>
<dbReference type="PRINTS" id="PR01869">
    <property type="entry name" value="BCATNINFAMLY"/>
</dbReference>
<evidence type="ECO:0000313" key="3">
    <source>
        <dbReference type="WBParaSite" id="nRc.2.0.1.t11567-RA"/>
    </source>
</evidence>
<dbReference type="Gene3D" id="1.25.10.10">
    <property type="entry name" value="Leucine-rich Repeat Variant"/>
    <property type="match status" value="1"/>
</dbReference>
<evidence type="ECO:0000313" key="2">
    <source>
        <dbReference type="Proteomes" id="UP000887565"/>
    </source>
</evidence>
<evidence type="ECO:0000256" key="1">
    <source>
        <dbReference type="PROSITE-ProRule" id="PRU00259"/>
    </source>
</evidence>
<dbReference type="GO" id="GO:0045296">
    <property type="term" value="F:cadherin binding"/>
    <property type="evidence" value="ECO:0007669"/>
    <property type="project" value="InterPro"/>
</dbReference>
<dbReference type="PANTHER" id="PTHR45976">
    <property type="entry name" value="ARMADILLO SEGMENT POLARITY PROTEIN"/>
    <property type="match status" value="1"/>
</dbReference>
<feature type="repeat" description="ARM" evidence="1">
    <location>
        <begin position="262"/>
        <end position="305"/>
    </location>
</feature>
<dbReference type="AlphaFoldDB" id="A0A915ICE2"/>
<dbReference type="Gene3D" id="6.10.250.2780">
    <property type="match status" value="1"/>
</dbReference>